<evidence type="ECO:0000259" key="5">
    <source>
        <dbReference type="PROSITE" id="PS50893"/>
    </source>
</evidence>
<accession>A0A9D9DFQ0</accession>
<dbReference type="InterPro" id="IPR027417">
    <property type="entry name" value="P-loop_NTPase"/>
</dbReference>
<reference evidence="6" key="2">
    <citation type="journal article" date="2021" name="PeerJ">
        <title>Extensive microbial diversity within the chicken gut microbiome revealed by metagenomics and culture.</title>
        <authorList>
            <person name="Gilroy R."/>
            <person name="Ravi A."/>
            <person name="Getino M."/>
            <person name="Pursley I."/>
            <person name="Horton D.L."/>
            <person name="Alikhan N.F."/>
            <person name="Baker D."/>
            <person name="Gharbi K."/>
            <person name="Hall N."/>
            <person name="Watson M."/>
            <person name="Adriaenssens E.M."/>
            <person name="Foster-Nyarko E."/>
            <person name="Jarju S."/>
            <person name="Secka A."/>
            <person name="Antonio M."/>
            <person name="Oren A."/>
            <person name="Chaudhuri R.R."/>
            <person name="La Ragione R."/>
            <person name="Hildebrand F."/>
            <person name="Pallen M.J."/>
        </authorList>
    </citation>
    <scope>NUCLEOTIDE SEQUENCE</scope>
    <source>
        <strain evidence="6">17113</strain>
    </source>
</reference>
<reference evidence="6" key="1">
    <citation type="submission" date="2020-10" db="EMBL/GenBank/DDBJ databases">
        <authorList>
            <person name="Gilroy R."/>
        </authorList>
    </citation>
    <scope>NUCLEOTIDE SEQUENCE</scope>
    <source>
        <strain evidence="6">17113</strain>
    </source>
</reference>
<keyword evidence="2" id="KW-0813">Transport</keyword>
<dbReference type="Pfam" id="PF00005">
    <property type="entry name" value="ABC_tran"/>
    <property type="match status" value="2"/>
</dbReference>
<sequence>MENHVILDVRHLKEFFKSGEYKTKAVHDISFQVKEGECFGLVGESGCGKTTTGRAIIGLYPLTSGSVYYKGYRVAAGSRWNEKEIKWTRIRDRSAIKAIKKELREKLSEASSEEERQSLIDSYGLQIQKIKDHTNAIVSEQKAKIKQIRYDNKHSSQRLRNEIQMIFQDPIDSLDPRMTVEDIITEGLKIQGMRNKKDNRAAVEDVLKKVGLIPEYASRYPHEFSGGQRQRIGIARALIMNPKLLICDEPISALDVSIRAQILNLLNQIKDEMGLTMLFIAHDLSVVKYFCDRIGVMYFGDMVELASSEELFRHPLHPYTKALLSAIPKPDPASEKNRVRKVYNPSETHDYSKQKPTFRELLPGHFVLCNDEEEAKYRAEIAQIDSSKEGKQ</sequence>
<protein>
    <submittedName>
        <fullName evidence="6">ABC transporter ATP-binding protein</fullName>
    </submittedName>
</protein>
<evidence type="ECO:0000256" key="2">
    <source>
        <dbReference type="ARBA" id="ARBA00022448"/>
    </source>
</evidence>
<dbReference type="InterPro" id="IPR003439">
    <property type="entry name" value="ABC_transporter-like_ATP-bd"/>
</dbReference>
<dbReference type="EMBL" id="JADINA010000012">
    <property type="protein sequence ID" value="MBO8426012.1"/>
    <property type="molecule type" value="Genomic_DNA"/>
</dbReference>
<dbReference type="GO" id="GO:0015833">
    <property type="term" value="P:peptide transport"/>
    <property type="evidence" value="ECO:0007669"/>
    <property type="project" value="InterPro"/>
</dbReference>
<dbReference type="InterPro" id="IPR003593">
    <property type="entry name" value="AAA+_ATPase"/>
</dbReference>
<dbReference type="PROSITE" id="PS50893">
    <property type="entry name" value="ABC_TRANSPORTER_2"/>
    <property type="match status" value="1"/>
</dbReference>
<gene>
    <name evidence="6" type="ORF">IAC61_01675</name>
</gene>
<dbReference type="AlphaFoldDB" id="A0A9D9DFQ0"/>
<dbReference type="PROSITE" id="PS00211">
    <property type="entry name" value="ABC_TRANSPORTER_1"/>
    <property type="match status" value="1"/>
</dbReference>
<dbReference type="GO" id="GO:0055085">
    <property type="term" value="P:transmembrane transport"/>
    <property type="evidence" value="ECO:0007669"/>
    <property type="project" value="UniProtKB-ARBA"/>
</dbReference>
<dbReference type="GO" id="GO:0005524">
    <property type="term" value="F:ATP binding"/>
    <property type="evidence" value="ECO:0007669"/>
    <property type="project" value="UniProtKB-KW"/>
</dbReference>
<keyword evidence="3" id="KW-0547">Nucleotide-binding</keyword>
<dbReference type="Pfam" id="PF08352">
    <property type="entry name" value="oligo_HPY"/>
    <property type="match status" value="1"/>
</dbReference>
<comment type="similarity">
    <text evidence="1">Belongs to the ABC transporter superfamily.</text>
</comment>
<comment type="caution">
    <text evidence="6">The sequence shown here is derived from an EMBL/GenBank/DDBJ whole genome shotgun (WGS) entry which is preliminary data.</text>
</comment>
<dbReference type="SMART" id="SM00382">
    <property type="entry name" value="AAA"/>
    <property type="match status" value="1"/>
</dbReference>
<feature type="domain" description="ABC transporter" evidence="5">
    <location>
        <begin position="10"/>
        <end position="324"/>
    </location>
</feature>
<evidence type="ECO:0000256" key="1">
    <source>
        <dbReference type="ARBA" id="ARBA00005417"/>
    </source>
</evidence>
<evidence type="ECO:0000256" key="4">
    <source>
        <dbReference type="ARBA" id="ARBA00022840"/>
    </source>
</evidence>
<dbReference type="PANTHER" id="PTHR43776">
    <property type="entry name" value="TRANSPORT ATP-BINDING PROTEIN"/>
    <property type="match status" value="1"/>
</dbReference>
<dbReference type="SUPFAM" id="SSF52540">
    <property type="entry name" value="P-loop containing nucleoside triphosphate hydrolases"/>
    <property type="match status" value="1"/>
</dbReference>
<dbReference type="GO" id="GO:0016887">
    <property type="term" value="F:ATP hydrolysis activity"/>
    <property type="evidence" value="ECO:0007669"/>
    <property type="project" value="InterPro"/>
</dbReference>
<dbReference type="InterPro" id="IPR017871">
    <property type="entry name" value="ABC_transporter-like_CS"/>
</dbReference>
<dbReference type="InterPro" id="IPR013563">
    <property type="entry name" value="Oligopep_ABC_C"/>
</dbReference>
<dbReference type="InterPro" id="IPR050319">
    <property type="entry name" value="ABC_transp_ATP-bind"/>
</dbReference>
<proteinExistence type="inferred from homology"/>
<evidence type="ECO:0000313" key="6">
    <source>
        <dbReference type="EMBL" id="MBO8426012.1"/>
    </source>
</evidence>
<organism evidence="6 7">
    <name type="scientific">Candidatus Alloenteromonas pullistercoris</name>
    <dbReference type="NCBI Taxonomy" id="2840785"/>
    <lineage>
        <taxon>Bacteria</taxon>
        <taxon>Bacillati</taxon>
        <taxon>Bacillota</taxon>
        <taxon>Bacillota incertae sedis</taxon>
        <taxon>Candidatus Alloenteromonas</taxon>
    </lineage>
</organism>
<evidence type="ECO:0000256" key="3">
    <source>
        <dbReference type="ARBA" id="ARBA00022741"/>
    </source>
</evidence>
<dbReference type="CDD" id="cd03257">
    <property type="entry name" value="ABC_NikE_OppD_transporters"/>
    <property type="match status" value="1"/>
</dbReference>
<dbReference type="Gene3D" id="3.40.50.300">
    <property type="entry name" value="P-loop containing nucleotide triphosphate hydrolases"/>
    <property type="match status" value="1"/>
</dbReference>
<dbReference type="Proteomes" id="UP000823634">
    <property type="component" value="Unassembled WGS sequence"/>
</dbReference>
<name>A0A9D9DFQ0_9FIRM</name>
<evidence type="ECO:0000313" key="7">
    <source>
        <dbReference type="Proteomes" id="UP000823634"/>
    </source>
</evidence>
<keyword evidence="4 6" id="KW-0067">ATP-binding</keyword>
<dbReference type="PANTHER" id="PTHR43776:SF7">
    <property type="entry name" value="D,D-DIPEPTIDE TRANSPORT ATP-BINDING PROTEIN DDPF-RELATED"/>
    <property type="match status" value="1"/>
</dbReference>